<evidence type="ECO:0000256" key="4">
    <source>
        <dbReference type="SAM" id="SignalP"/>
    </source>
</evidence>
<keyword evidence="7" id="KW-1185">Reference proteome</keyword>
<dbReference type="InterPro" id="IPR039424">
    <property type="entry name" value="SBP_5"/>
</dbReference>
<dbReference type="PANTHER" id="PTHR30290:SF9">
    <property type="entry name" value="OLIGOPEPTIDE-BINDING PROTEIN APPA"/>
    <property type="match status" value="1"/>
</dbReference>
<protein>
    <submittedName>
        <fullName evidence="6">TIGR04028 family ABC transporter substrate-binding protein</fullName>
    </submittedName>
</protein>
<evidence type="ECO:0000313" key="7">
    <source>
        <dbReference type="Proteomes" id="UP001501645"/>
    </source>
</evidence>
<comment type="similarity">
    <text evidence="1">Belongs to the bacterial solute-binding protein 5 family.</text>
</comment>
<dbReference type="Gene3D" id="3.40.190.10">
    <property type="entry name" value="Periplasmic binding protein-like II"/>
    <property type="match status" value="1"/>
</dbReference>
<evidence type="ECO:0000256" key="1">
    <source>
        <dbReference type="ARBA" id="ARBA00005695"/>
    </source>
</evidence>
<keyword evidence="2" id="KW-0813">Transport</keyword>
<gene>
    <name evidence="6" type="ORF">GCM10023351_07570</name>
</gene>
<dbReference type="Proteomes" id="UP001501645">
    <property type="component" value="Unassembled WGS sequence"/>
</dbReference>
<accession>A0ABP8ZVT8</accession>
<feature type="chain" id="PRO_5045674741" evidence="4">
    <location>
        <begin position="32"/>
        <end position="552"/>
    </location>
</feature>
<proteinExistence type="inferred from homology"/>
<dbReference type="Gene3D" id="3.10.105.10">
    <property type="entry name" value="Dipeptide-binding Protein, Domain 3"/>
    <property type="match status" value="1"/>
</dbReference>
<feature type="signal peptide" evidence="4">
    <location>
        <begin position="1"/>
        <end position="31"/>
    </location>
</feature>
<dbReference type="EMBL" id="BAABKO010000001">
    <property type="protein sequence ID" value="GAA4766738.1"/>
    <property type="molecule type" value="Genomic_DNA"/>
</dbReference>
<sequence>MSRFTTRHRGRTASAAVAALAAATILLSACASSTTDAASADAAGERVDGGTITAYSANISYLDPRQNHGFVGRALADSLLDIDPDTFELKPWLASAWSVNDDQTEFSFTLRDDVTFSDGTKLTGDVVKANFDGAVQQIEDGVGWYIRGLFDNYIETEVVSDTEVVVKFSEPNPAFLPTIPTSFLAILSADSFDKSYEERQAGDFSGSGAFELEEYTPNEQITLVRRDDYDWASEVAEHTGPASLEKITINFVDEQSVRENALLSGEVQLAQNPTVEGTKQLTDQGFGLISRAQSGNPYSLVPNFARPLTKDIELRRALAKVIDRDTIQSSITTDAEPASTSVLTPQTFGYADQSDLISFDPEGAEEILDEAGWVVGDDGIREKDGQRLTFTLVNWWEPKAVIDALQLIKEDAAKVGIEIELVNEAPGGSTWTDGKGDFLYNNATRADGGIALYSQYTDEYLLANSGATTEEVIEPGSDLNGILEASFVEPDTDKRQDLLAQAQEIIVRDAVRIPVFDNVNSESGYFAYDSKLHGLRENSISELVLYDAWLTS</sequence>
<feature type="domain" description="Solute-binding protein family 5" evidence="5">
    <location>
        <begin position="88"/>
        <end position="439"/>
    </location>
</feature>
<organism evidence="6 7">
    <name type="scientific">Microbacterium gilvum</name>
    <dbReference type="NCBI Taxonomy" id="1336204"/>
    <lineage>
        <taxon>Bacteria</taxon>
        <taxon>Bacillati</taxon>
        <taxon>Actinomycetota</taxon>
        <taxon>Actinomycetes</taxon>
        <taxon>Micrococcales</taxon>
        <taxon>Microbacteriaceae</taxon>
        <taxon>Microbacterium</taxon>
    </lineage>
</organism>
<comment type="caution">
    <text evidence="6">The sequence shown here is derived from an EMBL/GenBank/DDBJ whole genome shotgun (WGS) entry which is preliminary data.</text>
</comment>
<name>A0ABP8ZVT8_9MICO</name>
<dbReference type="PIRSF" id="PIRSF002741">
    <property type="entry name" value="MppA"/>
    <property type="match status" value="1"/>
</dbReference>
<evidence type="ECO:0000313" key="6">
    <source>
        <dbReference type="EMBL" id="GAA4766738.1"/>
    </source>
</evidence>
<dbReference type="Pfam" id="PF00496">
    <property type="entry name" value="SBP_bac_5"/>
    <property type="match status" value="1"/>
</dbReference>
<evidence type="ECO:0000259" key="5">
    <source>
        <dbReference type="Pfam" id="PF00496"/>
    </source>
</evidence>
<evidence type="ECO:0000256" key="3">
    <source>
        <dbReference type="ARBA" id="ARBA00022729"/>
    </source>
</evidence>
<dbReference type="RefSeq" id="WP_345436097.1">
    <property type="nucleotide sequence ID" value="NZ_BAABKO010000001.1"/>
</dbReference>
<keyword evidence="3 4" id="KW-0732">Signal</keyword>
<dbReference type="SUPFAM" id="SSF53850">
    <property type="entry name" value="Periplasmic binding protein-like II"/>
    <property type="match status" value="1"/>
</dbReference>
<dbReference type="PROSITE" id="PS51257">
    <property type="entry name" value="PROKAR_LIPOPROTEIN"/>
    <property type="match status" value="1"/>
</dbReference>
<evidence type="ECO:0000256" key="2">
    <source>
        <dbReference type="ARBA" id="ARBA00022448"/>
    </source>
</evidence>
<dbReference type="InterPro" id="IPR030678">
    <property type="entry name" value="Peptide/Ni-bd"/>
</dbReference>
<dbReference type="PANTHER" id="PTHR30290">
    <property type="entry name" value="PERIPLASMIC BINDING COMPONENT OF ABC TRANSPORTER"/>
    <property type="match status" value="1"/>
</dbReference>
<dbReference type="InterPro" id="IPR000914">
    <property type="entry name" value="SBP_5_dom"/>
</dbReference>
<reference evidence="7" key="1">
    <citation type="journal article" date="2019" name="Int. J. Syst. Evol. Microbiol.">
        <title>The Global Catalogue of Microorganisms (GCM) 10K type strain sequencing project: providing services to taxonomists for standard genome sequencing and annotation.</title>
        <authorList>
            <consortium name="The Broad Institute Genomics Platform"/>
            <consortium name="The Broad Institute Genome Sequencing Center for Infectious Disease"/>
            <person name="Wu L."/>
            <person name="Ma J."/>
        </authorList>
    </citation>
    <scope>NUCLEOTIDE SEQUENCE [LARGE SCALE GENOMIC DNA]</scope>
    <source>
        <strain evidence="7">JCM 18537</strain>
    </source>
</reference>